<dbReference type="AlphaFoldDB" id="A0A5N6T702"/>
<dbReference type="Proteomes" id="UP000325672">
    <property type="component" value="Unassembled WGS sequence"/>
</dbReference>
<dbReference type="OrthoDB" id="4504276at2759"/>
<organism evidence="2 3">
    <name type="scientific">Aspergillus pseudotamarii</name>
    <dbReference type="NCBI Taxonomy" id="132259"/>
    <lineage>
        <taxon>Eukaryota</taxon>
        <taxon>Fungi</taxon>
        <taxon>Dikarya</taxon>
        <taxon>Ascomycota</taxon>
        <taxon>Pezizomycotina</taxon>
        <taxon>Eurotiomycetes</taxon>
        <taxon>Eurotiomycetidae</taxon>
        <taxon>Eurotiales</taxon>
        <taxon>Aspergillaceae</taxon>
        <taxon>Aspergillus</taxon>
        <taxon>Aspergillus subgen. Circumdati</taxon>
    </lineage>
</organism>
<sequence>MPPIKILPSNDNNTTTTSSLSSFTTSISTNSLSSKQNNTHNQQQQQQPTLTRRPTLTNLTRWVSRKISRQRLPNHTGSSRDRDLNEADLTDEEEGRRRTEDDYAAWCWAFSEGRTTGPYSHSQGNPTNAYSHGYEDDDGYGSSYPEHGHGHDHGHAQDHEPGYDENLFSDFDEQSPRKETSEPRDHNPTTCADHGGEQQGGKTTNTRGTYTFLQNQDDRLGRHESSETVPADQLLRFTPIGHYGYSPLTAGSPVSPPPRILTPARYAETNRMEREKSNDLKQKQKGFWGPVRALWLSLRRSR</sequence>
<reference evidence="2 3" key="1">
    <citation type="submission" date="2019-04" db="EMBL/GenBank/DDBJ databases">
        <title>Friends and foes A comparative genomics study of 23 Aspergillus species from section Flavi.</title>
        <authorList>
            <consortium name="DOE Joint Genome Institute"/>
            <person name="Kjaerbolling I."/>
            <person name="Vesth T."/>
            <person name="Frisvad J.C."/>
            <person name="Nybo J.L."/>
            <person name="Theobald S."/>
            <person name="Kildgaard S."/>
            <person name="Isbrandt T."/>
            <person name="Kuo A."/>
            <person name="Sato A."/>
            <person name="Lyhne E.K."/>
            <person name="Kogle M.E."/>
            <person name="Wiebenga A."/>
            <person name="Kun R.S."/>
            <person name="Lubbers R.J."/>
            <person name="Makela M.R."/>
            <person name="Barry K."/>
            <person name="Chovatia M."/>
            <person name="Clum A."/>
            <person name="Daum C."/>
            <person name="Haridas S."/>
            <person name="He G."/>
            <person name="LaButti K."/>
            <person name="Lipzen A."/>
            <person name="Mondo S."/>
            <person name="Riley R."/>
            <person name="Salamov A."/>
            <person name="Simmons B.A."/>
            <person name="Magnuson J.K."/>
            <person name="Henrissat B."/>
            <person name="Mortensen U.H."/>
            <person name="Larsen T.O."/>
            <person name="Devries R.P."/>
            <person name="Grigoriev I.V."/>
            <person name="Machida M."/>
            <person name="Baker S.E."/>
            <person name="Andersen M.R."/>
        </authorList>
    </citation>
    <scope>NUCLEOTIDE SEQUENCE [LARGE SCALE GENOMIC DNA]</scope>
    <source>
        <strain evidence="2 3">CBS 117625</strain>
    </source>
</reference>
<dbReference type="GeneID" id="43637734"/>
<evidence type="ECO:0000313" key="3">
    <source>
        <dbReference type="Proteomes" id="UP000325672"/>
    </source>
</evidence>
<name>A0A5N6T702_ASPPS</name>
<evidence type="ECO:0000313" key="2">
    <source>
        <dbReference type="EMBL" id="KAE8142040.1"/>
    </source>
</evidence>
<gene>
    <name evidence="2" type="ORF">BDV38DRAFT_236940</name>
</gene>
<feature type="region of interest" description="Disordered" evidence="1">
    <location>
        <begin position="1"/>
        <end position="100"/>
    </location>
</feature>
<feature type="region of interest" description="Disordered" evidence="1">
    <location>
        <begin position="114"/>
        <end position="208"/>
    </location>
</feature>
<feature type="compositionally biased region" description="Low complexity" evidence="1">
    <location>
        <begin position="9"/>
        <end position="61"/>
    </location>
</feature>
<feature type="compositionally biased region" description="Polar residues" evidence="1">
    <location>
        <begin position="114"/>
        <end position="130"/>
    </location>
</feature>
<proteinExistence type="predicted"/>
<feature type="compositionally biased region" description="Basic and acidic residues" evidence="1">
    <location>
        <begin position="174"/>
        <end position="187"/>
    </location>
</feature>
<dbReference type="RefSeq" id="XP_031918103.1">
    <property type="nucleotide sequence ID" value="XM_032053524.1"/>
</dbReference>
<feature type="compositionally biased region" description="Basic and acidic residues" evidence="1">
    <location>
        <begin position="146"/>
        <end position="162"/>
    </location>
</feature>
<evidence type="ECO:0000256" key="1">
    <source>
        <dbReference type="SAM" id="MobiDB-lite"/>
    </source>
</evidence>
<keyword evidence="3" id="KW-1185">Reference proteome</keyword>
<protein>
    <submittedName>
        <fullName evidence="2">Uncharacterized protein</fullName>
    </submittedName>
</protein>
<dbReference type="EMBL" id="ML743556">
    <property type="protein sequence ID" value="KAE8142040.1"/>
    <property type="molecule type" value="Genomic_DNA"/>
</dbReference>
<accession>A0A5N6T702</accession>